<evidence type="ECO:0000313" key="3">
    <source>
        <dbReference type="EMBL" id="TBW33023.1"/>
    </source>
</evidence>
<feature type="region of interest" description="Disordered" evidence="1">
    <location>
        <begin position="1"/>
        <end position="70"/>
    </location>
</feature>
<dbReference type="AlphaFoldDB" id="A0A4Q9VED2"/>
<feature type="domain" description="Flagellar hook-length control protein-like C-terminal" evidence="2">
    <location>
        <begin position="141"/>
        <end position="215"/>
    </location>
</feature>
<proteinExistence type="predicted"/>
<reference evidence="3 4" key="1">
    <citation type="submission" date="2019-02" db="EMBL/GenBank/DDBJ databases">
        <title>Siculibacillus lacustris gen. nov., sp. nov., a new rosette-forming bacterium isolated from a freshwater crater lake (Lake St. Ana, Romania).</title>
        <authorList>
            <person name="Felfoldi T."/>
            <person name="Marton Z."/>
            <person name="Szabo A."/>
            <person name="Mentes A."/>
            <person name="Boka K."/>
            <person name="Marialigeti K."/>
            <person name="Mathe I."/>
            <person name="Koncz M."/>
            <person name="Schumann P."/>
            <person name="Toth E."/>
        </authorList>
    </citation>
    <scope>NUCLEOTIDE SEQUENCE [LARGE SCALE GENOMIC DNA]</scope>
    <source>
        <strain evidence="3 4">SA-279</strain>
    </source>
</reference>
<feature type="compositionally biased region" description="Low complexity" evidence="1">
    <location>
        <begin position="1"/>
        <end position="36"/>
    </location>
</feature>
<dbReference type="Proteomes" id="UP000292781">
    <property type="component" value="Unassembled WGS sequence"/>
</dbReference>
<evidence type="ECO:0000313" key="4">
    <source>
        <dbReference type="Proteomes" id="UP000292781"/>
    </source>
</evidence>
<evidence type="ECO:0000259" key="2">
    <source>
        <dbReference type="Pfam" id="PF02120"/>
    </source>
</evidence>
<dbReference type="InterPro" id="IPR038610">
    <property type="entry name" value="FliK-like_C_sf"/>
</dbReference>
<organism evidence="3 4">
    <name type="scientific">Siculibacillus lacustris</name>
    <dbReference type="NCBI Taxonomy" id="1549641"/>
    <lineage>
        <taxon>Bacteria</taxon>
        <taxon>Pseudomonadati</taxon>
        <taxon>Pseudomonadota</taxon>
        <taxon>Alphaproteobacteria</taxon>
        <taxon>Hyphomicrobiales</taxon>
        <taxon>Ancalomicrobiaceae</taxon>
        <taxon>Siculibacillus</taxon>
    </lineage>
</organism>
<keyword evidence="3" id="KW-0282">Flagellum</keyword>
<gene>
    <name evidence="3" type="ORF">EYW49_21090</name>
</gene>
<accession>A0A4Q9VED2</accession>
<dbReference type="Pfam" id="PF02120">
    <property type="entry name" value="Flg_hook"/>
    <property type="match status" value="1"/>
</dbReference>
<dbReference type="InterPro" id="IPR021136">
    <property type="entry name" value="Flagellar_hook_control-like_C"/>
</dbReference>
<comment type="caution">
    <text evidence="3">The sequence shown here is derived from an EMBL/GenBank/DDBJ whole genome shotgun (WGS) entry which is preliminary data.</text>
</comment>
<keyword evidence="3" id="KW-0966">Cell projection</keyword>
<dbReference type="OrthoDB" id="7941698at2"/>
<dbReference type="EMBL" id="SJFN01000048">
    <property type="protein sequence ID" value="TBW33023.1"/>
    <property type="molecule type" value="Genomic_DNA"/>
</dbReference>
<dbReference type="Gene3D" id="3.30.750.140">
    <property type="match status" value="1"/>
</dbReference>
<evidence type="ECO:0000256" key="1">
    <source>
        <dbReference type="SAM" id="MobiDB-lite"/>
    </source>
</evidence>
<protein>
    <submittedName>
        <fullName evidence="3">Flagellar hook-length control protein FliK</fullName>
    </submittedName>
</protein>
<sequence>MASEALPAAAALGADPAGPTARAAGEAAAGAAWGGAVDRSLRPPPPRRGQPTRGQPALPAESVDRAGGADDLGRQALERTDGALKRILLEQAAVLDRPADAAARVGPGRGEWTAELPIATAAGTGVMQMTVERDGGRDPTKAGEAAWRVRFSLDVEPVGPVHARIGLSGERMSIGLWIERPEMAARLAEDIGTLRGALEAAAIPVDGVHVAVGQPVAAKPAASAHFVDVSL</sequence>
<name>A0A4Q9VED2_9HYPH</name>
<keyword evidence="3" id="KW-0969">Cilium</keyword>
<keyword evidence="4" id="KW-1185">Reference proteome</keyword>